<dbReference type="VEuPathDB" id="FungiDB:MCYG_08166"/>
<keyword evidence="1" id="KW-0732">Signal</keyword>
<dbReference type="eggNOG" id="ENOG502SA1B">
    <property type="taxonomic scope" value="Eukaryota"/>
</dbReference>
<dbReference type="OrthoDB" id="509124at2759"/>
<dbReference type="SUPFAM" id="SSF55961">
    <property type="entry name" value="Bet v1-like"/>
    <property type="match status" value="1"/>
</dbReference>
<dbReference type="GeneID" id="9227528"/>
<proteinExistence type="predicted"/>
<feature type="chain" id="PRO_5002951730" description="Polyketide cyclase/dehydrase" evidence="1">
    <location>
        <begin position="17"/>
        <end position="195"/>
    </location>
</feature>
<evidence type="ECO:0008006" key="4">
    <source>
        <dbReference type="Google" id="ProtNLM"/>
    </source>
</evidence>
<dbReference type="Proteomes" id="UP000002035">
    <property type="component" value="Unassembled WGS sequence"/>
</dbReference>
<dbReference type="Gene3D" id="3.30.530.20">
    <property type="match status" value="1"/>
</dbReference>
<dbReference type="RefSeq" id="XP_002843083.1">
    <property type="nucleotide sequence ID" value="XM_002843037.1"/>
</dbReference>
<dbReference type="OMA" id="TRYTHWQ"/>
<gene>
    <name evidence="2" type="ORF">MCYG_08166</name>
</gene>
<reference evidence="3" key="1">
    <citation type="journal article" date="2012" name="MBio">
        <title>Comparative genome analysis of Trichophyton rubrum and related dermatophytes reveals candidate genes involved in infection.</title>
        <authorList>
            <person name="Martinez D.A."/>
            <person name="Oliver B.G."/>
            <person name="Graeser Y."/>
            <person name="Goldberg J.M."/>
            <person name="Li W."/>
            <person name="Martinez-Rossi N.M."/>
            <person name="Monod M."/>
            <person name="Shelest E."/>
            <person name="Barton R.C."/>
            <person name="Birch E."/>
            <person name="Brakhage A.A."/>
            <person name="Chen Z."/>
            <person name="Gurr S.J."/>
            <person name="Heiman D."/>
            <person name="Heitman J."/>
            <person name="Kosti I."/>
            <person name="Rossi A."/>
            <person name="Saif S."/>
            <person name="Samalova M."/>
            <person name="Saunders C.W."/>
            <person name="Shea T."/>
            <person name="Summerbell R.C."/>
            <person name="Xu J."/>
            <person name="Young S."/>
            <person name="Zeng Q."/>
            <person name="Birren B.W."/>
            <person name="Cuomo C.A."/>
            <person name="White T.C."/>
        </authorList>
    </citation>
    <scope>NUCLEOTIDE SEQUENCE [LARGE SCALE GENOMIC DNA]</scope>
    <source>
        <strain evidence="3">ATCC MYA-4605 / CBS 113480</strain>
    </source>
</reference>
<feature type="signal peptide" evidence="1">
    <location>
        <begin position="1"/>
        <end position="16"/>
    </location>
</feature>
<name>C5FZP4_ARTOC</name>
<sequence>MLLFSTLLAFVPLVFGNPSRYPIVDCTDVGLYSTPTYGLVDAVFSVCASITIKGTTKQVCDAILDFRRYSEWNTFVYNAIPPAGVDSPAQVRVGMPIRFSSTGIPPGSSSNATDIVTVVRRPLLTAWKNDELEALIGHSEHVSAFTPLGGGWTRYTHWQTQYGEKAREVLLPLKDHFQHQFEVLARDLKGYVERN</sequence>
<evidence type="ECO:0000313" key="2">
    <source>
        <dbReference type="EMBL" id="EEQ35347.1"/>
    </source>
</evidence>
<dbReference type="HOGENOM" id="CLU_069867_6_0_1"/>
<dbReference type="InterPro" id="IPR023393">
    <property type="entry name" value="START-like_dom_sf"/>
</dbReference>
<keyword evidence="3" id="KW-1185">Reference proteome</keyword>
<dbReference type="AlphaFoldDB" id="C5FZP4"/>
<evidence type="ECO:0000256" key="1">
    <source>
        <dbReference type="SAM" id="SignalP"/>
    </source>
</evidence>
<protein>
    <recommendedName>
        <fullName evidence="4">Polyketide cyclase/dehydrase</fullName>
    </recommendedName>
</protein>
<organism evidence="2 3">
    <name type="scientific">Arthroderma otae (strain ATCC MYA-4605 / CBS 113480)</name>
    <name type="common">Microsporum canis</name>
    <dbReference type="NCBI Taxonomy" id="554155"/>
    <lineage>
        <taxon>Eukaryota</taxon>
        <taxon>Fungi</taxon>
        <taxon>Dikarya</taxon>
        <taxon>Ascomycota</taxon>
        <taxon>Pezizomycotina</taxon>
        <taxon>Eurotiomycetes</taxon>
        <taxon>Eurotiomycetidae</taxon>
        <taxon>Onygenales</taxon>
        <taxon>Arthrodermataceae</taxon>
        <taxon>Microsporum</taxon>
    </lineage>
</organism>
<dbReference type="CDD" id="cd07822">
    <property type="entry name" value="SRPBCC_4"/>
    <property type="match status" value="1"/>
</dbReference>
<accession>C5FZP4</accession>
<evidence type="ECO:0000313" key="3">
    <source>
        <dbReference type="Proteomes" id="UP000002035"/>
    </source>
</evidence>
<dbReference type="EMBL" id="DS995708">
    <property type="protein sequence ID" value="EEQ35347.1"/>
    <property type="molecule type" value="Genomic_DNA"/>
</dbReference>